<proteinExistence type="predicted"/>
<keyword evidence="1" id="KW-0479">Metal-binding</keyword>
<dbReference type="AlphaFoldDB" id="A0AAQ3MJR1"/>
<evidence type="ECO:0000256" key="4">
    <source>
        <dbReference type="SAM" id="MobiDB-lite"/>
    </source>
</evidence>
<dbReference type="PANTHER" id="PTHR46245">
    <property type="entry name" value="B3 DOMAIN-CONTAINING PROTEIN OS07G0563300"/>
    <property type="match status" value="1"/>
</dbReference>
<reference evidence="6 7" key="1">
    <citation type="journal article" date="2023" name="Life. Sci Alliance">
        <title>Evolutionary insights into 3D genome organization and epigenetic landscape of Vigna mungo.</title>
        <authorList>
            <person name="Junaid A."/>
            <person name="Singh B."/>
            <person name="Bhatia S."/>
        </authorList>
    </citation>
    <scope>NUCLEOTIDE SEQUENCE [LARGE SCALE GENOMIC DNA]</scope>
    <source>
        <strain evidence="6">Urdbean</strain>
    </source>
</reference>
<feature type="domain" description="VAL1-3 N-terminal zinc finger" evidence="5">
    <location>
        <begin position="75"/>
        <end position="120"/>
    </location>
</feature>
<protein>
    <recommendedName>
        <fullName evidence="5">VAL1-3 N-terminal zinc finger domain-containing protein</fullName>
    </recommendedName>
</protein>
<dbReference type="PANTHER" id="PTHR46245:SF6">
    <property type="entry name" value="B3 DOMAIN-CONTAINING PROTEIN OS07G0563300-LIKE"/>
    <property type="match status" value="1"/>
</dbReference>
<evidence type="ECO:0000256" key="2">
    <source>
        <dbReference type="ARBA" id="ARBA00022771"/>
    </source>
</evidence>
<dbReference type="Proteomes" id="UP001374535">
    <property type="component" value="Chromosome 11"/>
</dbReference>
<name>A0AAQ3MJR1_VIGMU</name>
<dbReference type="GO" id="GO:0008270">
    <property type="term" value="F:zinc ion binding"/>
    <property type="evidence" value="ECO:0007669"/>
    <property type="project" value="UniProtKB-KW"/>
</dbReference>
<accession>A0AAQ3MJR1</accession>
<gene>
    <name evidence="6" type="ORF">V8G54_037133</name>
</gene>
<evidence type="ECO:0000256" key="1">
    <source>
        <dbReference type="ARBA" id="ARBA00022723"/>
    </source>
</evidence>
<keyword evidence="3" id="KW-0862">Zinc</keyword>
<evidence type="ECO:0000313" key="7">
    <source>
        <dbReference type="Proteomes" id="UP001374535"/>
    </source>
</evidence>
<dbReference type="InterPro" id="IPR057743">
    <property type="entry name" value="Zfn_VAL1-3_N"/>
</dbReference>
<feature type="region of interest" description="Disordered" evidence="4">
    <location>
        <begin position="1"/>
        <end position="33"/>
    </location>
</feature>
<evidence type="ECO:0000313" key="6">
    <source>
        <dbReference type="EMBL" id="WVY91619.1"/>
    </source>
</evidence>
<dbReference type="PROSITE" id="PS01359">
    <property type="entry name" value="ZF_PHD_1"/>
    <property type="match status" value="1"/>
</dbReference>
<dbReference type="Pfam" id="PF25813">
    <property type="entry name" value="zf_VAL1_N"/>
    <property type="match status" value="1"/>
</dbReference>
<keyword evidence="7" id="KW-1185">Reference proteome</keyword>
<evidence type="ECO:0000256" key="3">
    <source>
        <dbReference type="ARBA" id="ARBA00022833"/>
    </source>
</evidence>
<feature type="compositionally biased region" description="Low complexity" evidence="4">
    <location>
        <begin position="1"/>
        <end position="28"/>
    </location>
</feature>
<keyword evidence="2" id="KW-0863">Zinc-finger</keyword>
<organism evidence="6 7">
    <name type="scientific">Vigna mungo</name>
    <name type="common">Black gram</name>
    <name type="synonym">Phaseolus mungo</name>
    <dbReference type="NCBI Taxonomy" id="3915"/>
    <lineage>
        <taxon>Eukaryota</taxon>
        <taxon>Viridiplantae</taxon>
        <taxon>Streptophyta</taxon>
        <taxon>Embryophyta</taxon>
        <taxon>Tracheophyta</taxon>
        <taxon>Spermatophyta</taxon>
        <taxon>Magnoliopsida</taxon>
        <taxon>eudicotyledons</taxon>
        <taxon>Gunneridae</taxon>
        <taxon>Pentapetalae</taxon>
        <taxon>rosids</taxon>
        <taxon>fabids</taxon>
        <taxon>Fabales</taxon>
        <taxon>Fabaceae</taxon>
        <taxon>Papilionoideae</taxon>
        <taxon>50 kb inversion clade</taxon>
        <taxon>NPAAA clade</taxon>
        <taxon>indigoferoid/millettioid clade</taxon>
        <taxon>Phaseoleae</taxon>
        <taxon>Vigna</taxon>
    </lineage>
</organism>
<dbReference type="InterPro" id="IPR019786">
    <property type="entry name" value="Zinc_finger_PHD-type_CS"/>
</dbReference>
<sequence>MGSSSSYSSFSSSSSSSSALSSSSSSSSTVNNPTCMQCNSNITTLVTGWPLGDGNVAQLCHRCGIFYQEGTFCETFHRNSTGWLECAVCLKKLHTNCIVSRSEVHFTLFGRLCCKVCATKLIRR</sequence>
<evidence type="ECO:0000259" key="5">
    <source>
        <dbReference type="Pfam" id="PF25813"/>
    </source>
</evidence>
<dbReference type="EMBL" id="CP144690">
    <property type="protein sequence ID" value="WVY91619.1"/>
    <property type="molecule type" value="Genomic_DNA"/>
</dbReference>